<accession>A0A4R3YH25</accession>
<dbReference type="Proteomes" id="UP000295645">
    <property type="component" value="Unassembled WGS sequence"/>
</dbReference>
<comment type="caution">
    <text evidence="1">The sequence shown here is derived from an EMBL/GenBank/DDBJ whole genome shotgun (WGS) entry which is preliminary data.</text>
</comment>
<evidence type="ECO:0000313" key="1">
    <source>
        <dbReference type="EMBL" id="TCV91895.1"/>
    </source>
</evidence>
<evidence type="ECO:0000313" key="2">
    <source>
        <dbReference type="Proteomes" id="UP000295645"/>
    </source>
</evidence>
<name>A0A4R3YH25_9GAMM</name>
<keyword evidence="2" id="KW-1185">Reference proteome</keyword>
<dbReference type="AlphaFoldDB" id="A0A4R3YH25"/>
<proteinExistence type="predicted"/>
<organism evidence="1 2">
    <name type="scientific">Luteibacter rhizovicinus</name>
    <dbReference type="NCBI Taxonomy" id="242606"/>
    <lineage>
        <taxon>Bacteria</taxon>
        <taxon>Pseudomonadati</taxon>
        <taxon>Pseudomonadota</taxon>
        <taxon>Gammaproteobacteria</taxon>
        <taxon>Lysobacterales</taxon>
        <taxon>Rhodanobacteraceae</taxon>
        <taxon>Luteibacter</taxon>
    </lineage>
</organism>
<dbReference type="EMBL" id="SMCS01000009">
    <property type="protein sequence ID" value="TCV91895.1"/>
    <property type="molecule type" value="Genomic_DNA"/>
</dbReference>
<reference evidence="1 2" key="1">
    <citation type="submission" date="2019-03" db="EMBL/GenBank/DDBJ databases">
        <title>Above-ground endophytic microbial communities from plants in different locations in the United States.</title>
        <authorList>
            <person name="Frank C."/>
        </authorList>
    </citation>
    <scope>NUCLEOTIDE SEQUENCE [LARGE SCALE GENOMIC DNA]</scope>
    <source>
        <strain evidence="1 2">LP_13_YM</strain>
    </source>
</reference>
<gene>
    <name evidence="1" type="ORF">EC912_109130</name>
</gene>
<dbReference type="RefSeq" id="WP_132146883.1">
    <property type="nucleotide sequence ID" value="NZ_SMCS01000009.1"/>
</dbReference>
<protein>
    <submittedName>
        <fullName evidence="1">Uncharacterized protein</fullName>
    </submittedName>
</protein>
<sequence>MSWHTCYLCPGTEHVRRNDGEVHETRDADPTIFVIPAHAGIRSDYVRKKPAVTPMWLLAAI</sequence>